<evidence type="ECO:0000313" key="4">
    <source>
        <dbReference type="EMBL" id="GJQ14201.1"/>
    </source>
</evidence>
<dbReference type="InterPro" id="IPR010402">
    <property type="entry name" value="CCT_domain"/>
</dbReference>
<protein>
    <recommendedName>
        <fullName evidence="3">CCT domain-containing protein</fullName>
    </recommendedName>
</protein>
<accession>A0A9C7USM8</accession>
<evidence type="ECO:0000259" key="3">
    <source>
        <dbReference type="PROSITE" id="PS51017"/>
    </source>
</evidence>
<dbReference type="PROSITE" id="PS51017">
    <property type="entry name" value="CCT"/>
    <property type="match status" value="1"/>
</dbReference>
<dbReference type="GO" id="GO:0005634">
    <property type="term" value="C:nucleus"/>
    <property type="evidence" value="ECO:0007669"/>
    <property type="project" value="UniProtKB-SubCell"/>
</dbReference>
<dbReference type="PANTHER" id="PTHR31319">
    <property type="entry name" value="ZINC FINGER PROTEIN CONSTANS-LIKE 4"/>
    <property type="match status" value="1"/>
</dbReference>
<evidence type="ECO:0000256" key="1">
    <source>
        <dbReference type="ARBA" id="ARBA00004123"/>
    </source>
</evidence>
<comment type="subcellular location">
    <subcellularLocation>
        <location evidence="1">Nucleus</location>
    </subcellularLocation>
</comment>
<dbReference type="Pfam" id="PF06203">
    <property type="entry name" value="CCT"/>
    <property type="match status" value="1"/>
</dbReference>
<evidence type="ECO:0000256" key="2">
    <source>
        <dbReference type="ARBA" id="ARBA00023242"/>
    </source>
</evidence>
<feature type="domain" description="CCT" evidence="3">
    <location>
        <begin position="244"/>
        <end position="286"/>
    </location>
</feature>
<comment type="caution">
    <text evidence="4">The sequence shown here is derived from an EMBL/GenBank/DDBJ whole genome shotgun (WGS) entry which is preliminary data.</text>
</comment>
<reference evidence="4" key="2">
    <citation type="submission" date="2022-01" db="EMBL/GenBank/DDBJ databases">
        <authorList>
            <person name="Hirooka S."/>
            <person name="Miyagishima S.Y."/>
        </authorList>
    </citation>
    <scope>NUCLEOTIDE SEQUENCE</scope>
    <source>
        <strain evidence="4">NBRC 102759</strain>
    </source>
</reference>
<keyword evidence="5" id="KW-1185">Reference proteome</keyword>
<dbReference type="InterPro" id="IPR045281">
    <property type="entry name" value="CONSTANS-like"/>
</dbReference>
<evidence type="ECO:0000313" key="5">
    <source>
        <dbReference type="Proteomes" id="UP001061958"/>
    </source>
</evidence>
<dbReference type="EMBL" id="BQMJ01000052">
    <property type="protein sequence ID" value="GJQ14201.1"/>
    <property type="molecule type" value="Genomic_DNA"/>
</dbReference>
<organism evidence="4 5">
    <name type="scientific">Galdieria partita</name>
    <dbReference type="NCBI Taxonomy" id="83374"/>
    <lineage>
        <taxon>Eukaryota</taxon>
        <taxon>Rhodophyta</taxon>
        <taxon>Bangiophyceae</taxon>
        <taxon>Galdieriales</taxon>
        <taxon>Galdieriaceae</taxon>
        <taxon>Galdieria</taxon>
    </lineage>
</organism>
<dbReference type="OrthoDB" id="153872at2759"/>
<name>A0A9C7USM8_9RHOD</name>
<dbReference type="AlphaFoldDB" id="A0A9C7USM8"/>
<dbReference type="Proteomes" id="UP001061958">
    <property type="component" value="Unassembled WGS sequence"/>
</dbReference>
<gene>
    <name evidence="4" type="ORF">GpartN1_g5992.t1</name>
</gene>
<proteinExistence type="predicted"/>
<dbReference type="PANTHER" id="PTHR31319:SF77">
    <property type="entry name" value="ZINC FINGER PROTEIN CONSTANS-LIKE 4"/>
    <property type="match status" value="1"/>
</dbReference>
<keyword evidence="2" id="KW-0539">Nucleus</keyword>
<sequence length="289" mass="32977">MKASQVLACQLCELCQSANSSIYCEEDDVFCCDQCDVEYHTSTADKECHLRISFLCERLSAFRGPCNPALYQVPSCSKELCHLRQVITHMIAKHCSKNAKHEDIVFLEKDILYSPSRKTTSGNNSILDSPTFSFSSTLDSWVDEEYPFSSFSSSLEGDDMGSLFFQVANYEDNERSCSSANVESFLTSEDATDKQEMECHSPSHVQQCVDMEEDIRAVTTLPKLAISTENSSGSCEKMNRQKAMDRLKEKRMRMKINCNSGRRIRYYCRKQLAERRCRFKGRFIKNTAS</sequence>
<reference evidence="4" key="1">
    <citation type="journal article" date="2022" name="Proc. Natl. Acad. Sci. U.S.A.">
        <title>Life cycle and functional genomics of the unicellular red alga Galdieria for elucidating algal and plant evolution and industrial use.</title>
        <authorList>
            <person name="Hirooka S."/>
            <person name="Itabashi T."/>
            <person name="Ichinose T.M."/>
            <person name="Onuma R."/>
            <person name="Fujiwara T."/>
            <person name="Yamashita S."/>
            <person name="Jong L.W."/>
            <person name="Tomita R."/>
            <person name="Iwane A.H."/>
            <person name="Miyagishima S.Y."/>
        </authorList>
    </citation>
    <scope>NUCLEOTIDE SEQUENCE</scope>
    <source>
        <strain evidence="4">NBRC 102759</strain>
    </source>
</reference>